<proteinExistence type="predicted"/>
<organism evidence="1">
    <name type="scientific">Arundo donax</name>
    <name type="common">Giant reed</name>
    <name type="synonym">Donax arundinaceus</name>
    <dbReference type="NCBI Taxonomy" id="35708"/>
    <lineage>
        <taxon>Eukaryota</taxon>
        <taxon>Viridiplantae</taxon>
        <taxon>Streptophyta</taxon>
        <taxon>Embryophyta</taxon>
        <taxon>Tracheophyta</taxon>
        <taxon>Spermatophyta</taxon>
        <taxon>Magnoliopsida</taxon>
        <taxon>Liliopsida</taxon>
        <taxon>Poales</taxon>
        <taxon>Poaceae</taxon>
        <taxon>PACMAD clade</taxon>
        <taxon>Arundinoideae</taxon>
        <taxon>Arundineae</taxon>
        <taxon>Arundo</taxon>
    </lineage>
</organism>
<name>A0A0A8ZQD7_ARUDO</name>
<protein>
    <submittedName>
        <fullName evidence="1">Uncharacterized protein</fullName>
    </submittedName>
</protein>
<accession>A0A0A8ZQD7</accession>
<reference evidence="1" key="1">
    <citation type="submission" date="2014-09" db="EMBL/GenBank/DDBJ databases">
        <authorList>
            <person name="Magalhaes I.L.F."/>
            <person name="Oliveira U."/>
            <person name="Santos F.R."/>
            <person name="Vidigal T.H.D.A."/>
            <person name="Brescovit A.D."/>
            <person name="Santos A.J."/>
        </authorList>
    </citation>
    <scope>NUCLEOTIDE SEQUENCE</scope>
    <source>
        <tissue evidence="1">Shoot tissue taken approximately 20 cm above the soil surface</tissue>
    </source>
</reference>
<evidence type="ECO:0000313" key="1">
    <source>
        <dbReference type="EMBL" id="JAD38980.1"/>
    </source>
</evidence>
<dbReference type="AlphaFoldDB" id="A0A0A8ZQD7"/>
<reference evidence="1" key="2">
    <citation type="journal article" date="2015" name="Data Brief">
        <title>Shoot transcriptome of the giant reed, Arundo donax.</title>
        <authorList>
            <person name="Barrero R.A."/>
            <person name="Guerrero F.D."/>
            <person name="Moolhuijzen P."/>
            <person name="Goolsby J.A."/>
            <person name="Tidwell J."/>
            <person name="Bellgard S.E."/>
            <person name="Bellgard M.I."/>
        </authorList>
    </citation>
    <scope>NUCLEOTIDE SEQUENCE</scope>
    <source>
        <tissue evidence="1">Shoot tissue taken approximately 20 cm above the soil surface</tissue>
    </source>
</reference>
<dbReference type="EMBL" id="GBRH01258915">
    <property type="protein sequence ID" value="JAD38980.1"/>
    <property type="molecule type" value="Transcribed_RNA"/>
</dbReference>
<sequence>MNRGGDTRQGRRAGPPA</sequence>